<sequence length="212" mass="21474">MASRMLVQSAGLIVLAAVAAACSSPGNSGSAVPTSAGPSASTSASATLPHSGAPKVANPLPSTVLDGSPCDGGLTGDQLNEIIGQAPQGSPDTKSSLGPSCTWINSVKGSYVDVAYDTKSDDGLSSWYANTKPKSVVWKESEALGFPSVAHVTQSSDSPDEFCQVTIGINDQRTVDVSIGLSSAKKGTVDPCYVANVAAQRVMTNLKRKAGS</sequence>
<feature type="signal peptide" evidence="2">
    <location>
        <begin position="1"/>
        <end position="19"/>
    </location>
</feature>
<feature type="compositionally biased region" description="Low complexity" evidence="1">
    <location>
        <begin position="28"/>
        <end position="47"/>
    </location>
</feature>
<keyword evidence="2" id="KW-0732">Signal</keyword>
<dbReference type="Proteomes" id="UP001595764">
    <property type="component" value="Unassembled WGS sequence"/>
</dbReference>
<evidence type="ECO:0000313" key="4">
    <source>
        <dbReference type="Proteomes" id="UP001595764"/>
    </source>
</evidence>
<feature type="chain" id="PRO_5045612914" evidence="2">
    <location>
        <begin position="20"/>
        <end position="212"/>
    </location>
</feature>
<name>A0ABV7QG47_9PSEU</name>
<gene>
    <name evidence="3" type="ORF">ACFORO_09885</name>
</gene>
<proteinExistence type="predicted"/>
<organism evidence="3 4">
    <name type="scientific">Amycolatopsis halotolerans</name>
    <dbReference type="NCBI Taxonomy" id="330083"/>
    <lineage>
        <taxon>Bacteria</taxon>
        <taxon>Bacillati</taxon>
        <taxon>Actinomycetota</taxon>
        <taxon>Actinomycetes</taxon>
        <taxon>Pseudonocardiales</taxon>
        <taxon>Pseudonocardiaceae</taxon>
        <taxon>Amycolatopsis</taxon>
    </lineage>
</organism>
<dbReference type="Pfam" id="PF12079">
    <property type="entry name" value="DUF3558"/>
    <property type="match status" value="1"/>
</dbReference>
<accession>A0ABV7QG47</accession>
<reference evidence="4" key="1">
    <citation type="journal article" date="2019" name="Int. J. Syst. Evol. Microbiol.">
        <title>The Global Catalogue of Microorganisms (GCM) 10K type strain sequencing project: providing services to taxonomists for standard genome sequencing and annotation.</title>
        <authorList>
            <consortium name="The Broad Institute Genomics Platform"/>
            <consortium name="The Broad Institute Genome Sequencing Center for Infectious Disease"/>
            <person name="Wu L."/>
            <person name="Ma J."/>
        </authorList>
    </citation>
    <scope>NUCLEOTIDE SEQUENCE [LARGE SCALE GENOMIC DNA]</scope>
    <source>
        <strain evidence="4">CGMCC 4.7682</strain>
    </source>
</reference>
<evidence type="ECO:0000256" key="2">
    <source>
        <dbReference type="SAM" id="SignalP"/>
    </source>
</evidence>
<evidence type="ECO:0000313" key="3">
    <source>
        <dbReference type="EMBL" id="MFC3510473.1"/>
    </source>
</evidence>
<protein>
    <submittedName>
        <fullName evidence="3">DUF3558 domain-containing protein</fullName>
    </submittedName>
</protein>
<dbReference type="EMBL" id="JBHRWI010000013">
    <property type="protein sequence ID" value="MFC3510473.1"/>
    <property type="molecule type" value="Genomic_DNA"/>
</dbReference>
<keyword evidence="4" id="KW-1185">Reference proteome</keyword>
<comment type="caution">
    <text evidence="3">The sequence shown here is derived from an EMBL/GenBank/DDBJ whole genome shotgun (WGS) entry which is preliminary data.</text>
</comment>
<evidence type="ECO:0000256" key="1">
    <source>
        <dbReference type="SAM" id="MobiDB-lite"/>
    </source>
</evidence>
<feature type="region of interest" description="Disordered" evidence="1">
    <location>
        <begin position="27"/>
        <end position="71"/>
    </location>
</feature>
<dbReference type="InterPro" id="IPR024520">
    <property type="entry name" value="DUF3558"/>
</dbReference>
<dbReference type="RefSeq" id="WP_377872009.1">
    <property type="nucleotide sequence ID" value="NZ_JBHMAY010000035.1"/>
</dbReference>
<dbReference type="PROSITE" id="PS51257">
    <property type="entry name" value="PROKAR_LIPOPROTEIN"/>
    <property type="match status" value="1"/>
</dbReference>